<dbReference type="Proteomes" id="UP001303473">
    <property type="component" value="Unassembled WGS sequence"/>
</dbReference>
<feature type="binding site" evidence="11">
    <location>
        <position position="84"/>
    </location>
    <ligand>
        <name>S-adenosyl-L-methionine</name>
        <dbReference type="ChEBI" id="CHEBI:59789"/>
    </ligand>
</feature>
<dbReference type="SUPFAM" id="SSF53335">
    <property type="entry name" value="S-adenosyl-L-methionine-dependent methyltransferases"/>
    <property type="match status" value="1"/>
</dbReference>
<keyword evidence="3" id="KW-0808">Transferase</keyword>
<dbReference type="PANTHER" id="PTHR12753">
    <property type="entry name" value="AD-003 - RELATED"/>
    <property type="match status" value="1"/>
</dbReference>
<dbReference type="PANTHER" id="PTHR12753:SF0">
    <property type="entry name" value="ALPHA N-TERMINAL PROTEIN METHYLTRANSFERASE 1"/>
    <property type="match status" value="1"/>
</dbReference>
<reference evidence="13" key="1">
    <citation type="journal article" date="2023" name="Mol. Phylogenet. Evol.">
        <title>Genome-scale phylogeny and comparative genomics of the fungal order Sordariales.</title>
        <authorList>
            <person name="Hensen N."/>
            <person name="Bonometti L."/>
            <person name="Westerberg I."/>
            <person name="Brannstrom I.O."/>
            <person name="Guillou S."/>
            <person name="Cros-Aarteil S."/>
            <person name="Calhoun S."/>
            <person name="Haridas S."/>
            <person name="Kuo A."/>
            <person name="Mondo S."/>
            <person name="Pangilinan J."/>
            <person name="Riley R."/>
            <person name="LaButti K."/>
            <person name="Andreopoulos B."/>
            <person name="Lipzen A."/>
            <person name="Chen C."/>
            <person name="Yan M."/>
            <person name="Daum C."/>
            <person name="Ng V."/>
            <person name="Clum A."/>
            <person name="Steindorff A."/>
            <person name="Ohm R.A."/>
            <person name="Martin F."/>
            <person name="Silar P."/>
            <person name="Natvig D.O."/>
            <person name="Lalanne C."/>
            <person name="Gautier V."/>
            <person name="Ament-Velasquez S.L."/>
            <person name="Kruys A."/>
            <person name="Hutchinson M.I."/>
            <person name="Powell A.J."/>
            <person name="Barry K."/>
            <person name="Miller A.N."/>
            <person name="Grigoriev I.V."/>
            <person name="Debuchy R."/>
            <person name="Gladieux P."/>
            <person name="Hiltunen Thoren M."/>
            <person name="Johannesson H."/>
        </authorList>
    </citation>
    <scope>NUCLEOTIDE SEQUENCE [LARGE SCALE GENOMIC DNA]</scope>
    <source>
        <strain evidence="13">CBS 340.73</strain>
    </source>
</reference>
<evidence type="ECO:0000256" key="8">
    <source>
        <dbReference type="ARBA" id="ARBA00047306"/>
    </source>
</evidence>
<evidence type="ECO:0000256" key="3">
    <source>
        <dbReference type="ARBA" id="ARBA00022679"/>
    </source>
</evidence>
<keyword evidence="4 11" id="KW-0949">S-adenosyl-L-methionine</keyword>
<evidence type="ECO:0000256" key="5">
    <source>
        <dbReference type="ARBA" id="ARBA00039112"/>
    </source>
</evidence>
<dbReference type="Pfam" id="PF05891">
    <property type="entry name" value="Methyltransf_PK"/>
    <property type="match status" value="1"/>
</dbReference>
<dbReference type="EC" id="2.1.1.244" evidence="5"/>
<comment type="catalytic activity">
    <reaction evidence="8">
        <text>N-terminal L-seryl-L-prolyl-L-lysyl-[protein] + 3 S-adenosyl-L-methionine = N-terminal N,N,N-trimethyl-L-seryl-L-prolyl-L-lysyl-[protein] + 3 S-adenosyl-L-homocysteine + 3 H(+)</text>
        <dbReference type="Rhea" id="RHEA:54724"/>
        <dbReference type="Rhea" id="RHEA-COMP:13789"/>
        <dbReference type="Rhea" id="RHEA-COMP:13973"/>
        <dbReference type="ChEBI" id="CHEBI:15378"/>
        <dbReference type="ChEBI" id="CHEBI:57856"/>
        <dbReference type="ChEBI" id="CHEBI:59789"/>
        <dbReference type="ChEBI" id="CHEBI:138061"/>
        <dbReference type="ChEBI" id="CHEBI:138317"/>
        <dbReference type="EC" id="2.1.1.244"/>
    </reaction>
</comment>
<dbReference type="PIRSF" id="PIRSF016958">
    <property type="entry name" value="DUF858_MeTrfase_lik"/>
    <property type="match status" value="1"/>
</dbReference>
<comment type="catalytic activity">
    <reaction evidence="10">
        <text>N-terminal L-alanyl-L-prolyl-L-lysyl-[protein] + 3 S-adenosyl-L-methionine = N-terminal N,N,N-trimethyl-L-alanyl-L-prolyl-L-lysyl-[protein] + 3 S-adenosyl-L-homocysteine + 3 H(+)</text>
        <dbReference type="Rhea" id="RHEA:54712"/>
        <dbReference type="Rhea" id="RHEA-COMP:13785"/>
        <dbReference type="Rhea" id="RHEA-COMP:13971"/>
        <dbReference type="ChEBI" id="CHEBI:15378"/>
        <dbReference type="ChEBI" id="CHEBI:57856"/>
        <dbReference type="ChEBI" id="CHEBI:59789"/>
        <dbReference type="ChEBI" id="CHEBI:138057"/>
        <dbReference type="ChEBI" id="CHEBI:138315"/>
        <dbReference type="EC" id="2.1.1.244"/>
    </reaction>
</comment>
<dbReference type="Gene3D" id="3.40.50.150">
    <property type="entry name" value="Vaccinia Virus protein VP39"/>
    <property type="match status" value="1"/>
</dbReference>
<evidence type="ECO:0000256" key="6">
    <source>
        <dbReference type="ARBA" id="ARBA00039449"/>
    </source>
</evidence>
<dbReference type="GO" id="GO:0005737">
    <property type="term" value="C:cytoplasm"/>
    <property type="evidence" value="ECO:0007669"/>
    <property type="project" value="TreeGrafter"/>
</dbReference>
<dbReference type="GO" id="GO:0032259">
    <property type="term" value="P:methylation"/>
    <property type="evidence" value="ECO:0007669"/>
    <property type="project" value="UniProtKB-KW"/>
</dbReference>
<evidence type="ECO:0000256" key="7">
    <source>
        <dbReference type="ARBA" id="ARBA00043129"/>
    </source>
</evidence>
<evidence type="ECO:0000313" key="12">
    <source>
        <dbReference type="EMBL" id="KAK3935950.1"/>
    </source>
</evidence>
<dbReference type="EMBL" id="MU853900">
    <property type="protein sequence ID" value="KAK3935950.1"/>
    <property type="molecule type" value="Genomic_DNA"/>
</dbReference>
<sequence>MSTPGVGGPLDASINSQDGRKYWEGVDADINGMLGGIPSVAGYSNISKVDLQGSRSFLAKLGIGSKNGRRKVAKALEGGAGIGRVTEGLLLEVADEVDIIEPLAKFTAVLQNKPGVRNIFNVGLEGWCPTEGTQYDLIWTQWCVGHLTDKQLVAYLERCREALNPDGGIIVVKENLSTSGFDVFDDTDSSVTREDGKFLSLFDQAGLRVARTEIQKGMAVRSAIKLLPVRSYALKPKVEHESIQRRE</sequence>
<evidence type="ECO:0000256" key="10">
    <source>
        <dbReference type="ARBA" id="ARBA00048167"/>
    </source>
</evidence>
<comment type="caution">
    <text evidence="12">The sequence shown here is derived from an EMBL/GenBank/DDBJ whole genome shotgun (WGS) entry which is preliminary data.</text>
</comment>
<gene>
    <name evidence="12" type="ORF">QBC46DRAFT_396267</name>
</gene>
<dbReference type="InterPro" id="IPR029063">
    <property type="entry name" value="SAM-dependent_MTases_sf"/>
</dbReference>
<comment type="similarity">
    <text evidence="1">Belongs to the methyltransferase superfamily. NTM1 family.</text>
</comment>
<dbReference type="CDD" id="cd02440">
    <property type="entry name" value="AdoMet_MTases"/>
    <property type="match status" value="1"/>
</dbReference>
<dbReference type="InterPro" id="IPR008576">
    <property type="entry name" value="MeTrfase_NTM1"/>
</dbReference>
<evidence type="ECO:0000256" key="2">
    <source>
        <dbReference type="ARBA" id="ARBA00022603"/>
    </source>
</evidence>
<comment type="catalytic activity">
    <reaction evidence="9">
        <text>N-terminal L-prolyl-L-prolyl-L-lysyl-[protein] + 2 S-adenosyl-L-methionine = N-terminal N,N-dimethyl-L-prolyl-L-prolyl-L-lysyl-[protein] + 2 S-adenosyl-L-homocysteine + 2 H(+)</text>
        <dbReference type="Rhea" id="RHEA:54736"/>
        <dbReference type="Rhea" id="RHEA-COMP:13787"/>
        <dbReference type="Rhea" id="RHEA-COMP:13974"/>
        <dbReference type="ChEBI" id="CHEBI:15378"/>
        <dbReference type="ChEBI" id="CHEBI:57856"/>
        <dbReference type="ChEBI" id="CHEBI:59789"/>
        <dbReference type="ChEBI" id="CHEBI:138059"/>
        <dbReference type="ChEBI" id="CHEBI:138318"/>
        <dbReference type="EC" id="2.1.1.244"/>
    </reaction>
</comment>
<feature type="binding site" evidence="11">
    <location>
        <position position="141"/>
    </location>
    <ligand>
        <name>S-adenosyl-L-methionine</name>
        <dbReference type="ChEBI" id="CHEBI:59789"/>
    </ligand>
</feature>
<evidence type="ECO:0000256" key="11">
    <source>
        <dbReference type="PIRSR" id="PIRSR016958-1"/>
    </source>
</evidence>
<keyword evidence="13" id="KW-1185">Reference proteome</keyword>
<keyword evidence="2" id="KW-0489">Methyltransferase</keyword>
<organism evidence="12 13">
    <name type="scientific">Diplogelasinospora grovesii</name>
    <dbReference type="NCBI Taxonomy" id="303347"/>
    <lineage>
        <taxon>Eukaryota</taxon>
        <taxon>Fungi</taxon>
        <taxon>Dikarya</taxon>
        <taxon>Ascomycota</taxon>
        <taxon>Pezizomycotina</taxon>
        <taxon>Sordariomycetes</taxon>
        <taxon>Sordariomycetidae</taxon>
        <taxon>Sordariales</taxon>
        <taxon>Diplogelasinosporaceae</taxon>
        <taxon>Diplogelasinospora</taxon>
    </lineage>
</organism>
<evidence type="ECO:0000256" key="4">
    <source>
        <dbReference type="ARBA" id="ARBA00022691"/>
    </source>
</evidence>
<dbReference type="AlphaFoldDB" id="A0AAN6MYM3"/>
<evidence type="ECO:0000313" key="13">
    <source>
        <dbReference type="Proteomes" id="UP001303473"/>
    </source>
</evidence>
<proteinExistence type="inferred from homology"/>
<protein>
    <recommendedName>
        <fullName evidence="6">Alpha N-terminal protein methyltransferase 1</fullName>
        <ecNumber evidence="5">2.1.1.244</ecNumber>
    </recommendedName>
    <alternativeName>
        <fullName evidence="7">X-Pro-Lys N-terminal protein methyltransferase 1</fullName>
    </alternativeName>
</protein>
<dbReference type="GO" id="GO:0071885">
    <property type="term" value="F:N-terminal protein N-methyltransferase activity"/>
    <property type="evidence" value="ECO:0007669"/>
    <property type="project" value="UniProtKB-EC"/>
</dbReference>
<name>A0AAN6MYM3_9PEZI</name>
<evidence type="ECO:0000256" key="9">
    <source>
        <dbReference type="ARBA" id="ARBA00047885"/>
    </source>
</evidence>
<feature type="binding site" evidence="11">
    <location>
        <position position="79"/>
    </location>
    <ligand>
        <name>S-adenosyl-L-methionine</name>
        <dbReference type="ChEBI" id="CHEBI:59789"/>
    </ligand>
</feature>
<evidence type="ECO:0000256" key="1">
    <source>
        <dbReference type="ARBA" id="ARBA00009059"/>
    </source>
</evidence>
<accession>A0AAN6MYM3</accession>